<gene>
    <name evidence="1" type="ORF">RVR_5781</name>
</gene>
<sequence length="228" mass="24458">MIEPVSTPLPALPAHYRAAVRRDRAAGRLKKHSARTLMSICDLAERHNRLIPDISKVTAFMGLGELSHVLADPTDGDGDWFFVHEVLKLAGATPELWAEIRDGEIAEAAAEPPVPPRVDEYTVYSGDGTSHQVPVCNWQVAMDIALSGPWGDELMENILPSLRLAAIESGLAEKFETVLLGDDGTVQPGGTLADLIRANGPLPSREVARQQVADGLAGAFHRGNGESS</sequence>
<reference evidence="1 2" key="3">
    <citation type="journal article" date="2011" name="Nat. Chem. Biol.">
        <title>Reveromycin A biosynthesis uses RevG and RevJ for stereospecific spiroacetal formation.</title>
        <authorList>
            <person name="Takahashi S."/>
            <person name="Toyoda A."/>
            <person name="Sekiyama Y."/>
            <person name="Takagi H."/>
            <person name="Nogawa T."/>
            <person name="Uramoto M."/>
            <person name="Suzuki R."/>
            <person name="Koshino H."/>
            <person name="Kumano T."/>
            <person name="Panthee S."/>
            <person name="Dairi T."/>
            <person name="Ishikawa J."/>
            <person name="Ikeda H."/>
            <person name="Sakaki Y."/>
            <person name="Osada H."/>
        </authorList>
    </citation>
    <scope>NUCLEOTIDE SEQUENCE [LARGE SCALE GENOMIC DNA]</scope>
    <source>
        <strain evidence="1 2">SN-593</strain>
    </source>
</reference>
<dbReference type="KEGG" id="arev:RVR_5781"/>
<reference evidence="1 2" key="2">
    <citation type="journal article" date="2011" name="J. Antibiot.">
        <title>Furaquinocins I and J: novel polyketide isoprenoid hybrid compounds from Streptomyces reveromyceticus SN-593.</title>
        <authorList>
            <person name="Panthee S."/>
            <person name="Takahashi S."/>
            <person name="Takagi H."/>
            <person name="Nogawa T."/>
            <person name="Oowada E."/>
            <person name="Uramoto M."/>
            <person name="Osada H."/>
        </authorList>
    </citation>
    <scope>NUCLEOTIDE SEQUENCE [LARGE SCALE GENOMIC DNA]</scope>
    <source>
        <strain evidence="1 2">SN-593</strain>
    </source>
</reference>
<evidence type="ECO:0000313" key="1">
    <source>
        <dbReference type="EMBL" id="BBA99242.1"/>
    </source>
</evidence>
<reference evidence="1 2" key="4">
    <citation type="journal article" date="2020" name="Sci. Rep.">
        <title>beta-carboline chemical signals induce reveromycin production through a LuxR family regulator in Streptomyces sp. SN-593.</title>
        <authorList>
            <person name="Panthee S."/>
            <person name="Kito N."/>
            <person name="Hayashi T."/>
            <person name="Shimizu T."/>
            <person name="Ishikawa J."/>
            <person name="Hamamoto H."/>
            <person name="Osada H."/>
            <person name="Takahashi S."/>
        </authorList>
    </citation>
    <scope>NUCLEOTIDE SEQUENCE [LARGE SCALE GENOMIC DNA]</scope>
    <source>
        <strain evidence="1 2">SN-593</strain>
    </source>
</reference>
<evidence type="ECO:0000313" key="2">
    <source>
        <dbReference type="Proteomes" id="UP000595703"/>
    </source>
</evidence>
<dbReference type="AlphaFoldDB" id="A0A7U3UUR6"/>
<protein>
    <submittedName>
        <fullName evidence="1">Uncharacterized protein</fullName>
    </submittedName>
</protein>
<name>A0A7U3UUR6_9ACTN</name>
<reference evidence="1 2" key="1">
    <citation type="journal article" date="2010" name="J. Bacteriol.">
        <title>Biochemical characterization of a novel indole prenyltransferase from Streptomyces sp. SN-593.</title>
        <authorList>
            <person name="Takahashi S."/>
            <person name="Takagi H."/>
            <person name="Toyoda A."/>
            <person name="Uramoto M."/>
            <person name="Nogawa T."/>
            <person name="Ueki M."/>
            <person name="Sakaki Y."/>
            <person name="Osada H."/>
        </authorList>
    </citation>
    <scope>NUCLEOTIDE SEQUENCE [LARGE SCALE GENOMIC DNA]</scope>
    <source>
        <strain evidence="1 2">SN-593</strain>
    </source>
</reference>
<proteinExistence type="predicted"/>
<dbReference type="Proteomes" id="UP000595703">
    <property type="component" value="Chromosome"/>
</dbReference>
<organism evidence="1 2">
    <name type="scientific">Actinacidiphila reveromycinica</name>
    <dbReference type="NCBI Taxonomy" id="659352"/>
    <lineage>
        <taxon>Bacteria</taxon>
        <taxon>Bacillati</taxon>
        <taxon>Actinomycetota</taxon>
        <taxon>Actinomycetes</taxon>
        <taxon>Kitasatosporales</taxon>
        <taxon>Streptomycetaceae</taxon>
        <taxon>Actinacidiphila</taxon>
    </lineage>
</organism>
<keyword evidence="2" id="KW-1185">Reference proteome</keyword>
<dbReference type="RefSeq" id="WP_202235257.1">
    <property type="nucleotide sequence ID" value="NZ_AP018365.1"/>
</dbReference>
<dbReference type="EMBL" id="AP018365">
    <property type="protein sequence ID" value="BBA99242.1"/>
    <property type="molecule type" value="Genomic_DNA"/>
</dbReference>
<accession>A0A7U3UUR6</accession>